<proteinExistence type="inferred from homology"/>
<dbReference type="Gene3D" id="3.30.710.10">
    <property type="entry name" value="Potassium Channel Kv1.1, Chain A"/>
    <property type="match status" value="1"/>
</dbReference>
<evidence type="ECO:0000256" key="6">
    <source>
        <dbReference type="ARBA" id="ARBA00023163"/>
    </source>
</evidence>
<dbReference type="PANTHER" id="PTHR26379">
    <property type="entry name" value="BTB/POZ AND MATH DOMAIN-CONTAINING PROTEIN 1"/>
    <property type="match status" value="1"/>
</dbReference>
<evidence type="ECO:0000256" key="4">
    <source>
        <dbReference type="ARBA" id="ARBA00023015"/>
    </source>
</evidence>
<dbReference type="InterPro" id="IPR008974">
    <property type="entry name" value="TRAF-like"/>
</dbReference>
<dbReference type="AlphaFoldDB" id="M8BUW9"/>
<dbReference type="InterPro" id="IPR000210">
    <property type="entry name" value="BTB/POZ_dom"/>
</dbReference>
<keyword evidence="7" id="KW-0539">Nucleus</keyword>
<dbReference type="CDD" id="cd10017">
    <property type="entry name" value="B3_DNA"/>
    <property type="match status" value="1"/>
</dbReference>
<reference evidence="8" key="1">
    <citation type="submission" date="2015-06" db="UniProtKB">
        <authorList>
            <consortium name="EnsemblPlants"/>
        </authorList>
    </citation>
    <scope>IDENTIFICATION</scope>
</reference>
<dbReference type="InterPro" id="IPR002083">
    <property type="entry name" value="MATH/TRAF_dom"/>
</dbReference>
<dbReference type="CDD" id="cd00121">
    <property type="entry name" value="MATH"/>
    <property type="match status" value="1"/>
</dbReference>
<dbReference type="InterPro" id="IPR003340">
    <property type="entry name" value="B3_DNA-bd"/>
</dbReference>
<evidence type="ECO:0000313" key="8">
    <source>
        <dbReference type="EnsemblPlants" id="EMT06722"/>
    </source>
</evidence>
<dbReference type="SUPFAM" id="SSF101936">
    <property type="entry name" value="DNA-binding pseudobarrel domain"/>
    <property type="match status" value="1"/>
</dbReference>
<sequence length="409" mass="45781">MPLDFTKHFVAVPTEFKLRNNIGCSWKVTVKLMNGRVTLDQGWATYAVVHQIKIGYMVMFKLLTPDTLKVIIFDDDGIEVVNKCGKHDDAFAAKEQPNTRQCGSAHAARLSREVYAMQALLHTATKHALCVFIQLVSVSRDLPVVPDKGISAQGSLGLLNRTGKPVPLDTYTFSRRFTTNEEGWYKFFTRSTLESYLKDDCFTLSCDITVTKLRAEETEDCDFVDLLWKEGADVTFKVGGETIAAHRWVLAARSLILKAAAEAELLGVPEREKKTTPMATVRIDDMEAKVFKALLHYIYTDTLPDEMDKGDEAVTAMAHRLLGAADRYKVERLKLICEDMLCKRVSTSTVITTLVLAEQHHSQRLKAACIDFLISPNNMKVVLENGGFKHLQSSCPSVLMDLIERAKVA</sequence>
<dbReference type="GO" id="GO:0005634">
    <property type="term" value="C:nucleus"/>
    <property type="evidence" value="ECO:0007669"/>
    <property type="project" value="UniProtKB-SubCell"/>
</dbReference>
<dbReference type="PROSITE" id="PS50863">
    <property type="entry name" value="B3"/>
    <property type="match status" value="1"/>
</dbReference>
<dbReference type="InterPro" id="IPR011333">
    <property type="entry name" value="SKP1/BTB/POZ_sf"/>
</dbReference>
<dbReference type="PROSITE" id="PS50097">
    <property type="entry name" value="BTB"/>
    <property type="match status" value="1"/>
</dbReference>
<keyword evidence="4" id="KW-0805">Transcription regulation</keyword>
<dbReference type="GO" id="GO:0016567">
    <property type="term" value="P:protein ubiquitination"/>
    <property type="evidence" value="ECO:0007669"/>
    <property type="project" value="InterPro"/>
</dbReference>
<dbReference type="Pfam" id="PF24570">
    <property type="entry name" value="BACK_BPM_SPOP"/>
    <property type="match status" value="1"/>
</dbReference>
<comment type="subcellular location">
    <subcellularLocation>
        <location evidence="1">Nucleus</location>
    </subcellularLocation>
</comment>
<dbReference type="Gene3D" id="1.25.40.420">
    <property type="match status" value="1"/>
</dbReference>
<keyword evidence="6" id="KW-0804">Transcription</keyword>
<protein>
    <submittedName>
        <fullName evidence="8">Speckle-type POZ protein</fullName>
    </submittedName>
</protein>
<comment type="pathway">
    <text evidence="2">Protein modification; protein ubiquitination.</text>
</comment>
<dbReference type="GO" id="GO:0003677">
    <property type="term" value="F:DNA binding"/>
    <property type="evidence" value="ECO:0007669"/>
    <property type="project" value="UniProtKB-KW"/>
</dbReference>
<dbReference type="Pfam" id="PF00651">
    <property type="entry name" value="BTB"/>
    <property type="match status" value="1"/>
</dbReference>
<dbReference type="PANTHER" id="PTHR26379:SF500">
    <property type="entry name" value="BTB DOMAIN-CONTAINING PROTEIN"/>
    <property type="match status" value="1"/>
</dbReference>
<evidence type="ECO:0000256" key="1">
    <source>
        <dbReference type="ARBA" id="ARBA00004123"/>
    </source>
</evidence>
<evidence type="ECO:0000256" key="7">
    <source>
        <dbReference type="ARBA" id="ARBA00023242"/>
    </source>
</evidence>
<dbReference type="InterPro" id="IPR056423">
    <property type="entry name" value="BACK_BPM_SPOP"/>
</dbReference>
<dbReference type="Gene3D" id="2.60.210.10">
    <property type="entry name" value="Apoptosis, Tumor Necrosis Factor Receptor Associated Protein 2, Chain A"/>
    <property type="match status" value="1"/>
</dbReference>
<evidence type="ECO:0000256" key="5">
    <source>
        <dbReference type="ARBA" id="ARBA00023125"/>
    </source>
</evidence>
<keyword evidence="5" id="KW-0238">DNA-binding</keyword>
<evidence type="ECO:0000256" key="2">
    <source>
        <dbReference type="ARBA" id="ARBA00004906"/>
    </source>
</evidence>
<dbReference type="SMART" id="SM00225">
    <property type="entry name" value="BTB"/>
    <property type="match status" value="1"/>
</dbReference>
<comment type="similarity">
    <text evidence="3">Belongs to the Tdpoz family.</text>
</comment>
<accession>M8BUW9</accession>
<evidence type="ECO:0000256" key="3">
    <source>
        <dbReference type="ARBA" id="ARBA00010846"/>
    </source>
</evidence>
<organism evidence="8">
    <name type="scientific">Aegilops tauschii</name>
    <name type="common">Tausch's goatgrass</name>
    <name type="synonym">Aegilops squarrosa</name>
    <dbReference type="NCBI Taxonomy" id="37682"/>
    <lineage>
        <taxon>Eukaryota</taxon>
        <taxon>Viridiplantae</taxon>
        <taxon>Streptophyta</taxon>
        <taxon>Embryophyta</taxon>
        <taxon>Tracheophyta</taxon>
        <taxon>Spermatophyta</taxon>
        <taxon>Magnoliopsida</taxon>
        <taxon>Liliopsida</taxon>
        <taxon>Poales</taxon>
        <taxon>Poaceae</taxon>
        <taxon>BOP clade</taxon>
        <taxon>Pooideae</taxon>
        <taxon>Triticodae</taxon>
        <taxon>Triticeae</taxon>
        <taxon>Triticinae</taxon>
        <taxon>Aegilops</taxon>
    </lineage>
</organism>
<dbReference type="SUPFAM" id="SSF49599">
    <property type="entry name" value="TRAF domain-like"/>
    <property type="match status" value="1"/>
</dbReference>
<dbReference type="SUPFAM" id="SSF54695">
    <property type="entry name" value="POZ domain"/>
    <property type="match status" value="1"/>
</dbReference>
<dbReference type="EnsemblPlants" id="EMT06722">
    <property type="protein sequence ID" value="EMT06722"/>
    <property type="gene ID" value="F775_16650"/>
</dbReference>
<dbReference type="InterPro" id="IPR015300">
    <property type="entry name" value="DNA-bd_pseudobarrel_sf"/>
</dbReference>
<dbReference type="InterPro" id="IPR045005">
    <property type="entry name" value="BPM1-6"/>
</dbReference>
<dbReference type="Gene3D" id="2.40.330.10">
    <property type="entry name" value="DNA-binding pseudobarrel domain"/>
    <property type="match status" value="1"/>
</dbReference>
<name>M8BUW9_AEGTA</name>